<dbReference type="OrthoDB" id="363185at2759"/>
<evidence type="ECO:0000256" key="7">
    <source>
        <dbReference type="ARBA" id="ARBA00022676"/>
    </source>
</evidence>
<dbReference type="InterPro" id="IPR000836">
    <property type="entry name" value="PRTase_dom"/>
</dbReference>
<dbReference type="InterPro" id="IPR005919">
    <property type="entry name" value="Pmev_kin_anim"/>
</dbReference>
<dbReference type="RefSeq" id="XP_030990240.1">
    <property type="nucleotide sequence ID" value="XM_031132588.1"/>
</dbReference>
<keyword evidence="6" id="KW-0963">Cytoplasm</keyword>
<dbReference type="InterPro" id="IPR027417">
    <property type="entry name" value="P-loop_NTPase"/>
</dbReference>
<feature type="compositionally biased region" description="Basic and acidic residues" evidence="10">
    <location>
        <begin position="218"/>
        <end position="232"/>
    </location>
</feature>
<dbReference type="PANTHER" id="PTHR32315:SF3">
    <property type="entry name" value="ADENINE PHOSPHORIBOSYLTRANSFERASE"/>
    <property type="match status" value="1"/>
</dbReference>
<dbReference type="Pfam" id="PF04275">
    <property type="entry name" value="P-mevalo_kinase"/>
    <property type="match status" value="1"/>
</dbReference>
<keyword evidence="13" id="KW-1185">Reference proteome</keyword>
<dbReference type="EC" id="2.4.2.7" evidence="5"/>
<keyword evidence="9" id="KW-0660">Purine salvage</keyword>
<proteinExistence type="inferred from homology"/>
<dbReference type="GO" id="GO:0005737">
    <property type="term" value="C:cytoplasm"/>
    <property type="evidence" value="ECO:0007669"/>
    <property type="project" value="UniProtKB-SubCell"/>
</dbReference>
<dbReference type="InterPro" id="IPR050054">
    <property type="entry name" value="UPRTase/APRTase"/>
</dbReference>
<dbReference type="Gene3D" id="3.40.50.2020">
    <property type="match status" value="1"/>
</dbReference>
<accession>A0A507AUD2</accession>
<dbReference type="GO" id="GO:0006695">
    <property type="term" value="P:cholesterol biosynthetic process"/>
    <property type="evidence" value="ECO:0007669"/>
    <property type="project" value="InterPro"/>
</dbReference>
<sequence>MLDQAFRWAYSVVQNLLPLSSADAADSEPSPHESPLPAVAFRPNPPRAAHLKCKCYLRNVLPYACPLTHASIGSKLIILVTGESFAGKDYTAGLWVSYFSVKGIRAGMVSISDAIKAEYAEATGADLSRLLGDRAYKEQHRPALTAFYQDRVRQRPQLPEEQFLKVVHGAGDVELLFVTGMTDEAPVATFSPLVPDSRLLEVRVQVDEETLQARRKYERVADGDAGSSDKRATNTRASRPSSLKHRLCLIFQNDTVGDKAAIEFAVQHLHPFFDAKLQRLADMVRSIPDFPRSGIDFRHVLNVAQQPGGLTLCTSLLQDHFTKDWNKVDMMVSCETGGFIFASALAAHIGIPLALVRQGVKLPPPVLSIEKSTSHISSYSSSSESIQRRFELGRGVISRGASVVVVDDVLATGKSLLAVLHLVTEAGVSPEDVSVMVVAEFPIHRGRQLLLQEGFGRVSVQSLLIYGGE</sequence>
<comment type="pathway">
    <text evidence="3">Purine metabolism; AMP biosynthesis via salvage pathway; AMP from adenine: step 1/1.</text>
</comment>
<feature type="region of interest" description="Disordered" evidence="10">
    <location>
        <begin position="217"/>
        <end position="239"/>
    </location>
</feature>
<evidence type="ECO:0000256" key="5">
    <source>
        <dbReference type="ARBA" id="ARBA00011893"/>
    </source>
</evidence>
<keyword evidence="7" id="KW-0328">Glycosyltransferase</keyword>
<evidence type="ECO:0000259" key="11">
    <source>
        <dbReference type="Pfam" id="PF00156"/>
    </source>
</evidence>
<evidence type="ECO:0000256" key="3">
    <source>
        <dbReference type="ARBA" id="ARBA00004659"/>
    </source>
</evidence>
<dbReference type="GO" id="GO:0044209">
    <property type="term" value="P:AMP salvage"/>
    <property type="evidence" value="ECO:0007669"/>
    <property type="project" value="TreeGrafter"/>
</dbReference>
<evidence type="ECO:0000256" key="2">
    <source>
        <dbReference type="ARBA" id="ARBA00004496"/>
    </source>
</evidence>
<dbReference type="InterPro" id="IPR029057">
    <property type="entry name" value="PRTase-like"/>
</dbReference>
<dbReference type="GO" id="GO:0006166">
    <property type="term" value="P:purine ribonucleoside salvage"/>
    <property type="evidence" value="ECO:0007669"/>
    <property type="project" value="UniProtKB-KW"/>
</dbReference>
<comment type="similarity">
    <text evidence="4">Belongs to the purine/pyrimidine phosphoribosyltransferase family.</text>
</comment>
<evidence type="ECO:0000256" key="4">
    <source>
        <dbReference type="ARBA" id="ARBA00008391"/>
    </source>
</evidence>
<dbReference type="STRING" id="1093900.A0A507AUD2"/>
<evidence type="ECO:0000256" key="8">
    <source>
        <dbReference type="ARBA" id="ARBA00022679"/>
    </source>
</evidence>
<evidence type="ECO:0000256" key="1">
    <source>
        <dbReference type="ARBA" id="ARBA00000868"/>
    </source>
</evidence>
<dbReference type="PANTHER" id="PTHR32315">
    <property type="entry name" value="ADENINE PHOSPHORIBOSYLTRANSFERASE"/>
    <property type="match status" value="1"/>
</dbReference>
<dbReference type="InParanoid" id="A0A507AUD2"/>
<dbReference type="CDD" id="cd06223">
    <property type="entry name" value="PRTases_typeI"/>
    <property type="match status" value="1"/>
</dbReference>
<protein>
    <recommendedName>
        <fullName evidence="5">adenine phosphoribosyltransferase</fullName>
        <ecNumber evidence="5">2.4.2.7</ecNumber>
    </recommendedName>
</protein>
<dbReference type="Gene3D" id="3.40.50.300">
    <property type="entry name" value="P-loop containing nucleotide triphosphate hydrolases"/>
    <property type="match status" value="1"/>
</dbReference>
<reference evidence="12 13" key="1">
    <citation type="submission" date="2019-06" db="EMBL/GenBank/DDBJ databases">
        <title>Draft genome sequence of the filamentous fungus Phialemoniopsis curvata isolated from diesel fuel.</title>
        <authorList>
            <person name="Varaljay V.A."/>
            <person name="Lyon W.J."/>
            <person name="Crouch A.L."/>
            <person name="Drake C.E."/>
            <person name="Hollomon J.M."/>
            <person name="Nadeau L.J."/>
            <person name="Nunn H.S."/>
            <person name="Stevenson B.S."/>
            <person name="Bojanowski C.L."/>
            <person name="Crookes-Goodson W.J."/>
        </authorList>
    </citation>
    <scope>NUCLEOTIDE SEQUENCE [LARGE SCALE GENOMIC DNA]</scope>
    <source>
        <strain evidence="12 13">D216</strain>
    </source>
</reference>
<name>A0A507AUD2_9PEZI</name>
<dbReference type="Pfam" id="PF00156">
    <property type="entry name" value="Pribosyltran"/>
    <property type="match status" value="1"/>
</dbReference>
<comment type="catalytic activity">
    <reaction evidence="1">
        <text>AMP + diphosphate = 5-phospho-alpha-D-ribose 1-diphosphate + adenine</text>
        <dbReference type="Rhea" id="RHEA:16609"/>
        <dbReference type="ChEBI" id="CHEBI:16708"/>
        <dbReference type="ChEBI" id="CHEBI:33019"/>
        <dbReference type="ChEBI" id="CHEBI:58017"/>
        <dbReference type="ChEBI" id="CHEBI:456215"/>
        <dbReference type="EC" id="2.4.2.7"/>
    </reaction>
</comment>
<dbReference type="UniPathway" id="UPA00057">
    <property type="reaction ID" value="UER00099"/>
</dbReference>
<dbReference type="GeneID" id="41977463"/>
<dbReference type="GO" id="GO:0019287">
    <property type="term" value="P:isopentenyl diphosphate biosynthetic process, mevalonate pathway"/>
    <property type="evidence" value="ECO:0007669"/>
    <property type="project" value="UniProtKB-UniPathway"/>
</dbReference>
<dbReference type="SUPFAM" id="SSF53271">
    <property type="entry name" value="PRTase-like"/>
    <property type="match status" value="1"/>
</dbReference>
<dbReference type="GO" id="GO:0016208">
    <property type="term" value="F:AMP binding"/>
    <property type="evidence" value="ECO:0007669"/>
    <property type="project" value="TreeGrafter"/>
</dbReference>
<dbReference type="EMBL" id="SKBQ01000077">
    <property type="protein sequence ID" value="TPX08529.1"/>
    <property type="molecule type" value="Genomic_DNA"/>
</dbReference>
<evidence type="ECO:0000256" key="10">
    <source>
        <dbReference type="SAM" id="MobiDB-lite"/>
    </source>
</evidence>
<evidence type="ECO:0000313" key="12">
    <source>
        <dbReference type="EMBL" id="TPX08529.1"/>
    </source>
</evidence>
<dbReference type="AlphaFoldDB" id="A0A507AUD2"/>
<dbReference type="GO" id="GO:0002055">
    <property type="term" value="F:adenine binding"/>
    <property type="evidence" value="ECO:0007669"/>
    <property type="project" value="TreeGrafter"/>
</dbReference>
<comment type="caution">
    <text evidence="12">The sequence shown here is derived from an EMBL/GenBank/DDBJ whole genome shotgun (WGS) entry which is preliminary data.</text>
</comment>
<comment type="subcellular location">
    <subcellularLocation>
        <location evidence="2">Cytoplasm</location>
    </subcellularLocation>
</comment>
<evidence type="ECO:0000256" key="6">
    <source>
        <dbReference type="ARBA" id="ARBA00022490"/>
    </source>
</evidence>
<evidence type="ECO:0000256" key="9">
    <source>
        <dbReference type="ARBA" id="ARBA00022726"/>
    </source>
</evidence>
<dbReference type="GO" id="GO:0003999">
    <property type="term" value="F:adenine phosphoribosyltransferase activity"/>
    <property type="evidence" value="ECO:0007669"/>
    <property type="project" value="UniProtKB-EC"/>
</dbReference>
<dbReference type="GO" id="GO:0006168">
    <property type="term" value="P:adenine salvage"/>
    <property type="evidence" value="ECO:0007669"/>
    <property type="project" value="TreeGrafter"/>
</dbReference>
<dbReference type="Proteomes" id="UP000319257">
    <property type="component" value="Unassembled WGS sequence"/>
</dbReference>
<feature type="domain" description="Phosphoribosyltransferase" evidence="11">
    <location>
        <begin position="301"/>
        <end position="439"/>
    </location>
</feature>
<evidence type="ECO:0000313" key="13">
    <source>
        <dbReference type="Proteomes" id="UP000319257"/>
    </source>
</evidence>
<dbReference type="GO" id="GO:0004631">
    <property type="term" value="F:phosphomevalonate kinase activity"/>
    <property type="evidence" value="ECO:0007669"/>
    <property type="project" value="InterPro"/>
</dbReference>
<organism evidence="12 13">
    <name type="scientific">Thyridium curvatum</name>
    <dbReference type="NCBI Taxonomy" id="1093900"/>
    <lineage>
        <taxon>Eukaryota</taxon>
        <taxon>Fungi</taxon>
        <taxon>Dikarya</taxon>
        <taxon>Ascomycota</taxon>
        <taxon>Pezizomycotina</taxon>
        <taxon>Sordariomycetes</taxon>
        <taxon>Sordariomycetidae</taxon>
        <taxon>Thyridiales</taxon>
        <taxon>Thyridiaceae</taxon>
        <taxon>Thyridium</taxon>
    </lineage>
</organism>
<keyword evidence="8" id="KW-0808">Transferase</keyword>
<gene>
    <name evidence="12" type="ORF">E0L32_010016</name>
</gene>